<protein>
    <recommendedName>
        <fullName evidence="8">Myosin motor domain-containing protein</fullName>
    </recommendedName>
</protein>
<dbReference type="PANTHER" id="PTHR13140:SF706">
    <property type="entry name" value="DILUTE CLASS UNCONVENTIONAL MYOSIN, ISOFORM C"/>
    <property type="match status" value="1"/>
</dbReference>
<keyword evidence="1" id="KW-0547">Nucleotide-binding</keyword>
<feature type="compositionally biased region" description="Basic and acidic residues" evidence="7">
    <location>
        <begin position="480"/>
        <end position="491"/>
    </location>
</feature>
<dbReference type="InterPro" id="IPR036961">
    <property type="entry name" value="Kinesin_motor_dom_sf"/>
</dbReference>
<dbReference type="PANTHER" id="PTHR13140">
    <property type="entry name" value="MYOSIN"/>
    <property type="match status" value="1"/>
</dbReference>
<evidence type="ECO:0000256" key="2">
    <source>
        <dbReference type="ARBA" id="ARBA00022840"/>
    </source>
</evidence>
<evidence type="ECO:0000313" key="9">
    <source>
        <dbReference type="EMBL" id="KAL1521473.1"/>
    </source>
</evidence>
<evidence type="ECO:0000256" key="7">
    <source>
        <dbReference type="SAM" id="MobiDB-lite"/>
    </source>
</evidence>
<evidence type="ECO:0000256" key="4">
    <source>
        <dbReference type="ARBA" id="ARBA00023175"/>
    </source>
</evidence>
<feature type="region of interest" description="Actin-binding" evidence="6">
    <location>
        <begin position="790"/>
        <end position="812"/>
    </location>
</feature>
<evidence type="ECO:0000313" key="10">
    <source>
        <dbReference type="Proteomes" id="UP001515480"/>
    </source>
</evidence>
<evidence type="ECO:0000256" key="6">
    <source>
        <dbReference type="PROSITE-ProRule" id="PRU00782"/>
    </source>
</evidence>
<keyword evidence="3 6" id="KW-0518">Myosin</keyword>
<dbReference type="SMART" id="SM00242">
    <property type="entry name" value="MYSc"/>
    <property type="match status" value="1"/>
</dbReference>
<evidence type="ECO:0000259" key="8">
    <source>
        <dbReference type="PROSITE" id="PS51456"/>
    </source>
</evidence>
<feature type="region of interest" description="Disordered" evidence="7">
    <location>
        <begin position="334"/>
        <end position="362"/>
    </location>
</feature>
<dbReference type="InterPro" id="IPR027417">
    <property type="entry name" value="P-loop_NTPase"/>
</dbReference>
<evidence type="ECO:0000256" key="1">
    <source>
        <dbReference type="ARBA" id="ARBA00022741"/>
    </source>
</evidence>
<name>A0AB34JKG6_PRYPA</name>
<dbReference type="Pfam" id="PF00063">
    <property type="entry name" value="Myosin_head"/>
    <property type="match status" value="3"/>
</dbReference>
<feature type="region of interest" description="Disordered" evidence="7">
    <location>
        <begin position="645"/>
        <end position="696"/>
    </location>
</feature>
<dbReference type="Gene3D" id="1.20.120.720">
    <property type="entry name" value="Myosin VI head, motor domain, U50 subdomain"/>
    <property type="match status" value="1"/>
</dbReference>
<keyword evidence="10" id="KW-1185">Reference proteome</keyword>
<dbReference type="GO" id="GO:0005524">
    <property type="term" value="F:ATP binding"/>
    <property type="evidence" value="ECO:0007669"/>
    <property type="project" value="UniProtKB-KW"/>
</dbReference>
<dbReference type="Proteomes" id="UP001515480">
    <property type="component" value="Unassembled WGS sequence"/>
</dbReference>
<dbReference type="GO" id="GO:0005737">
    <property type="term" value="C:cytoplasm"/>
    <property type="evidence" value="ECO:0007669"/>
    <property type="project" value="TreeGrafter"/>
</dbReference>
<dbReference type="PRINTS" id="PR00193">
    <property type="entry name" value="MYOSINHEAVY"/>
</dbReference>
<keyword evidence="2" id="KW-0067">ATP-binding</keyword>
<dbReference type="GO" id="GO:0051015">
    <property type="term" value="F:actin filament binding"/>
    <property type="evidence" value="ECO:0007669"/>
    <property type="project" value="TreeGrafter"/>
</dbReference>
<organism evidence="9 10">
    <name type="scientific">Prymnesium parvum</name>
    <name type="common">Toxic golden alga</name>
    <dbReference type="NCBI Taxonomy" id="97485"/>
    <lineage>
        <taxon>Eukaryota</taxon>
        <taxon>Haptista</taxon>
        <taxon>Haptophyta</taxon>
        <taxon>Prymnesiophyceae</taxon>
        <taxon>Prymnesiales</taxon>
        <taxon>Prymnesiaceae</taxon>
        <taxon>Prymnesium</taxon>
    </lineage>
</organism>
<evidence type="ECO:0000256" key="5">
    <source>
        <dbReference type="ARBA" id="ARBA00023203"/>
    </source>
</evidence>
<feature type="region of interest" description="Disordered" evidence="7">
    <location>
        <begin position="480"/>
        <end position="500"/>
    </location>
</feature>
<comment type="similarity">
    <text evidence="6">Belongs to the TRAFAC class myosin-kinesin ATPase superfamily. Myosin family.</text>
</comment>
<gene>
    <name evidence="9" type="ORF">AB1Y20_021135</name>
</gene>
<dbReference type="Gene3D" id="1.20.58.530">
    <property type="match status" value="1"/>
</dbReference>
<dbReference type="CDD" id="cd00124">
    <property type="entry name" value="MYSc"/>
    <property type="match status" value="1"/>
</dbReference>
<keyword evidence="4" id="KW-0505">Motor protein</keyword>
<dbReference type="PROSITE" id="PS51456">
    <property type="entry name" value="MYOSIN_MOTOR"/>
    <property type="match status" value="1"/>
</dbReference>
<dbReference type="Gene3D" id="3.40.850.10">
    <property type="entry name" value="Kinesin motor domain"/>
    <property type="match status" value="1"/>
</dbReference>
<comment type="caution">
    <text evidence="9">The sequence shown here is derived from an EMBL/GenBank/DDBJ whole genome shotgun (WGS) entry which is preliminary data.</text>
</comment>
<feature type="region of interest" description="Disordered" evidence="7">
    <location>
        <begin position="1"/>
        <end position="27"/>
    </location>
</feature>
<feature type="region of interest" description="Disordered" evidence="7">
    <location>
        <begin position="118"/>
        <end position="142"/>
    </location>
</feature>
<dbReference type="GO" id="GO:0016459">
    <property type="term" value="C:myosin complex"/>
    <property type="evidence" value="ECO:0007669"/>
    <property type="project" value="UniProtKB-KW"/>
</dbReference>
<evidence type="ECO:0000256" key="3">
    <source>
        <dbReference type="ARBA" id="ARBA00023123"/>
    </source>
</evidence>
<dbReference type="EMBL" id="JBGBPQ010000007">
    <property type="protein sequence ID" value="KAL1521473.1"/>
    <property type="molecule type" value="Genomic_DNA"/>
</dbReference>
<feature type="domain" description="Myosin motor" evidence="8">
    <location>
        <begin position="34"/>
        <end position="941"/>
    </location>
</feature>
<dbReference type="SUPFAM" id="SSF52540">
    <property type="entry name" value="P-loop containing nucleoside triphosphate hydrolases"/>
    <property type="match status" value="1"/>
</dbReference>
<accession>A0AB34JKG6</accession>
<comment type="caution">
    <text evidence="6">Lacks conserved residue(s) required for the propagation of feature annotation.</text>
</comment>
<dbReference type="GO" id="GO:0007015">
    <property type="term" value="P:actin filament organization"/>
    <property type="evidence" value="ECO:0007669"/>
    <property type="project" value="TreeGrafter"/>
</dbReference>
<keyword evidence="5 6" id="KW-0009">Actin-binding</keyword>
<feature type="compositionally biased region" description="Polar residues" evidence="7">
    <location>
        <begin position="658"/>
        <end position="679"/>
    </location>
</feature>
<dbReference type="Gene3D" id="6.20.240.20">
    <property type="match status" value="1"/>
</dbReference>
<reference evidence="9 10" key="1">
    <citation type="journal article" date="2024" name="Science">
        <title>Giant polyketide synthase enzymes in the biosynthesis of giant marine polyether toxins.</title>
        <authorList>
            <person name="Fallon T.R."/>
            <person name="Shende V.V."/>
            <person name="Wierzbicki I.H."/>
            <person name="Pendleton A.L."/>
            <person name="Watervoot N.F."/>
            <person name="Auber R.P."/>
            <person name="Gonzalez D.J."/>
            <person name="Wisecaver J.H."/>
            <person name="Moore B.S."/>
        </authorList>
    </citation>
    <scope>NUCLEOTIDE SEQUENCE [LARGE SCALE GENOMIC DNA]</scope>
    <source>
        <strain evidence="9 10">12B1</strain>
    </source>
</reference>
<sequence length="981" mass="107022">MLGPPEGQPPAADFTGAGPIGSSVDESAATVEESSIDDMQALPTLTDAAFLQTLQRRFETKHVYTYSGPRIIVAVNPYNWGVSMPLYTEEKQRAYRDEQHVEGGGRLPPHLYAVAETARRQRSPQISVPGGSGRSQSLLVSGESGAGSKTEAVKIMLQYLAQHGTAARAANASVQLVERLIELNPLLEAFGNASTALNHNSSRFGKLMVLRYGRRGMTYFDGPIVGGSIQVYLLEKVRVVRHGSLEHNFHVFYQMLQGLHRSEQARLWLRQVGGPMTHLITLPTPAHGSDDERALAERLLDDYAELSGSSTSSSTLGEKPLLLRSASSSKRIMAGGYGPITPGSTGRPRAGRNHASPGAVHSSTRIAAHSHAAWTMTLRAASAVGLSDCDLTEVCELLAAVLHLGDISFVDGARGLDDCIGAPSSVFSNAKWSAQFTVDGEDVEMARTAVESIAKRLYALLFRWLVARINLHIEPSLEKSDSNAGRQRMEPPQHPSSTESLTVDSAAISLLDLFGFEDFKTNSFEQLCINYANEALQAQFNADVFLATEREYQLEGVALDSSSYNDNASCLALLEGKGPPPGIFPLLNEECALGDGSDENFSVKLAQCFRSHPSFRLPPISDSYRSGRGRASGWRVARRLWDEASSGGTAVSPDKPSGSPNENSSQPSADPSGLPSPTNLRARLTPGAEGRGISPRKPNMLLFAVRHYAGEVVYEATGFREKNQDEEETGHLALLQSSTHRLIMQLLSVESAQAEALLANNNSQAGPQLSRQRSRRRAPTTIGGHFVRQLTQLRSLLAESDCHYVRCVKPNDAAIATEWNSAYVGRQLAQAGVFEAARSARRGFDHRISLQTFLSHYQCISTLKEPMVAERVHEDRLTVLRERCVALCAELLPSSLRLQSGTLSPMSTDSSASRQPQLYEVGKTKIFLRGGVIAYLERKRQRAGVSSGVACTCVFEQWWRFKPWLESAPLVAFLRWQLLEG</sequence>
<dbReference type="AlphaFoldDB" id="A0AB34JKG6"/>
<dbReference type="GO" id="GO:0000146">
    <property type="term" value="F:microfilament motor activity"/>
    <property type="evidence" value="ECO:0007669"/>
    <property type="project" value="TreeGrafter"/>
</dbReference>
<dbReference type="InterPro" id="IPR001609">
    <property type="entry name" value="Myosin_head_motor_dom-like"/>
</dbReference>
<dbReference type="GO" id="GO:0016020">
    <property type="term" value="C:membrane"/>
    <property type="evidence" value="ECO:0007669"/>
    <property type="project" value="TreeGrafter"/>
</dbReference>
<proteinExistence type="inferred from homology"/>